<dbReference type="HOGENOM" id="CLU_074343_0_0_11"/>
<dbReference type="InterPro" id="IPR005183">
    <property type="entry name" value="DUF305_CopM-like"/>
</dbReference>
<evidence type="ECO:0000259" key="3">
    <source>
        <dbReference type="Pfam" id="PF03713"/>
    </source>
</evidence>
<sequence length="199" mass="22003">MRRYLKAAAVLAAVALVATTAWLFVVPEPTPAEDSPEAGFARDMNVHHGQAVAMSMYVYRNGSDSRMRDLAYDIALTQQAQIGMMSGWLDEWGLPPTSTEPPMSWMDHNMPIPDDGLMPGMATQDQLGELYAAKGSEADAIYSELMITHHEYGIHMAKAIRDRTDLPRVDDLAESMVKGQRSEIKALEQYGDRDVADEG</sequence>
<dbReference type="EMBL" id="CP001778">
    <property type="protein sequence ID" value="ADD44389.1"/>
    <property type="molecule type" value="Genomic_DNA"/>
</dbReference>
<keyword evidence="5" id="KW-1185">Reference proteome</keyword>
<dbReference type="KEGG" id="sna:Snas_4747"/>
<keyword evidence="2" id="KW-0732">Signal</keyword>
<feature type="domain" description="DUF305" evidence="3">
    <location>
        <begin position="37"/>
        <end position="189"/>
    </location>
</feature>
<feature type="compositionally biased region" description="Basic and acidic residues" evidence="1">
    <location>
        <begin position="180"/>
        <end position="199"/>
    </location>
</feature>
<dbReference type="InterPro" id="IPR012347">
    <property type="entry name" value="Ferritin-like"/>
</dbReference>
<proteinExistence type="predicted"/>
<dbReference type="OrthoDB" id="26872at2"/>
<gene>
    <name evidence="4" type="ordered locus">Snas_4747</name>
</gene>
<dbReference type="eggNOG" id="COG3544">
    <property type="taxonomic scope" value="Bacteria"/>
</dbReference>
<protein>
    <recommendedName>
        <fullName evidence="3">DUF305 domain-containing protein</fullName>
    </recommendedName>
</protein>
<feature type="region of interest" description="Disordered" evidence="1">
    <location>
        <begin position="177"/>
        <end position="199"/>
    </location>
</feature>
<dbReference type="AlphaFoldDB" id="D3Q7P7"/>
<evidence type="ECO:0000313" key="5">
    <source>
        <dbReference type="Proteomes" id="UP000000844"/>
    </source>
</evidence>
<dbReference type="Pfam" id="PF03713">
    <property type="entry name" value="DUF305"/>
    <property type="match status" value="1"/>
</dbReference>
<evidence type="ECO:0000313" key="4">
    <source>
        <dbReference type="EMBL" id="ADD44389.1"/>
    </source>
</evidence>
<evidence type="ECO:0000256" key="2">
    <source>
        <dbReference type="SAM" id="SignalP"/>
    </source>
</evidence>
<feature type="chain" id="PRO_5038703668" description="DUF305 domain-containing protein" evidence="2">
    <location>
        <begin position="24"/>
        <end position="199"/>
    </location>
</feature>
<dbReference type="RefSeq" id="WP_013019960.1">
    <property type="nucleotide sequence ID" value="NC_013947.1"/>
</dbReference>
<evidence type="ECO:0000256" key="1">
    <source>
        <dbReference type="SAM" id="MobiDB-lite"/>
    </source>
</evidence>
<dbReference type="Proteomes" id="UP000000844">
    <property type="component" value="Chromosome"/>
</dbReference>
<organism evidence="4 5">
    <name type="scientific">Stackebrandtia nassauensis (strain DSM 44728 / CIP 108903 / NRRL B-16338 / NBRC 102104 / LLR-40K-21)</name>
    <dbReference type="NCBI Taxonomy" id="446470"/>
    <lineage>
        <taxon>Bacteria</taxon>
        <taxon>Bacillati</taxon>
        <taxon>Actinomycetota</taxon>
        <taxon>Actinomycetes</taxon>
        <taxon>Glycomycetales</taxon>
        <taxon>Glycomycetaceae</taxon>
        <taxon>Stackebrandtia</taxon>
    </lineage>
</organism>
<feature type="signal peptide" evidence="2">
    <location>
        <begin position="1"/>
        <end position="23"/>
    </location>
</feature>
<dbReference type="Gene3D" id="1.20.1260.10">
    <property type="match status" value="1"/>
</dbReference>
<accession>D3Q7P7</accession>
<name>D3Q7P7_STANL</name>
<dbReference type="STRING" id="446470.Snas_4747"/>
<reference evidence="4 5" key="1">
    <citation type="journal article" date="2009" name="Stand. Genomic Sci.">
        <title>Complete genome sequence of Stackebrandtia nassauensis type strain (LLR-40K-21).</title>
        <authorList>
            <person name="Munk C."/>
            <person name="Lapidus A."/>
            <person name="Copeland A."/>
            <person name="Jando M."/>
            <person name="Mayilraj S."/>
            <person name="Glavina Del Rio T."/>
            <person name="Nolan M."/>
            <person name="Chen F."/>
            <person name="Lucas S."/>
            <person name="Tice H."/>
            <person name="Cheng J.F."/>
            <person name="Han C."/>
            <person name="Detter J.C."/>
            <person name="Bruce D."/>
            <person name="Goodwin L."/>
            <person name="Chain P."/>
            <person name="Pitluck S."/>
            <person name="Goker M."/>
            <person name="Ovchinikova G."/>
            <person name="Pati A."/>
            <person name="Ivanova N."/>
            <person name="Mavromatis K."/>
            <person name="Chen A."/>
            <person name="Palaniappan K."/>
            <person name="Land M."/>
            <person name="Hauser L."/>
            <person name="Chang Y.J."/>
            <person name="Jeffries C.D."/>
            <person name="Bristow J."/>
            <person name="Eisen J.A."/>
            <person name="Markowitz V."/>
            <person name="Hugenholtz P."/>
            <person name="Kyrpides N.C."/>
            <person name="Klenk H.P."/>
        </authorList>
    </citation>
    <scope>NUCLEOTIDE SEQUENCE [LARGE SCALE GENOMIC DNA]</scope>
    <source>
        <strain evidence="5">DSM 44728 / CIP 108903 / NRRL B-16338 / NBRC 102104 / LLR-40K-21</strain>
    </source>
</reference>
<dbReference type="PANTHER" id="PTHR36933">
    <property type="entry name" value="SLL0788 PROTEIN"/>
    <property type="match status" value="1"/>
</dbReference>
<dbReference type="PANTHER" id="PTHR36933:SF1">
    <property type="entry name" value="SLL0788 PROTEIN"/>
    <property type="match status" value="1"/>
</dbReference>